<keyword evidence="4" id="KW-1185">Reference proteome</keyword>
<dbReference type="OrthoDB" id="8929471at2"/>
<keyword evidence="1" id="KW-0175">Coiled coil</keyword>
<gene>
    <name evidence="3" type="ORF">PPN31114_03510</name>
</gene>
<evidence type="ECO:0000313" key="3">
    <source>
        <dbReference type="EMBL" id="VVE28155.1"/>
    </source>
</evidence>
<dbReference type="GeneID" id="300405519"/>
<evidence type="ECO:0000259" key="2">
    <source>
        <dbReference type="Pfam" id="PF20155"/>
    </source>
</evidence>
<dbReference type="NCBIfam" id="TIGR02675">
    <property type="entry name" value="tape_meas_nterm"/>
    <property type="match status" value="1"/>
</dbReference>
<protein>
    <recommendedName>
        <fullName evidence="2">Tape measure protein N-terminal domain-containing protein</fullName>
    </recommendedName>
</protein>
<evidence type="ECO:0000256" key="1">
    <source>
        <dbReference type="SAM" id="Coils"/>
    </source>
</evidence>
<sequence>MYGNVNMGSAVVSLEAGIAKFNADMNRAADVTQQSMQRIESSTKTAEGALKSIQAQSSAVVQRFDQMRGAMANAFAMFSVAVVAREFVSLSDASEQVVGKLRLVTDTQRELQETQSQLFRTANDTRAGFTATVDLYSKVSRATENLTRSQTDLVRFTESVNRSLLISSAGAQQSEAAILQLGQALASGRLQGDEFRSITENAPRLAQAIADGMGVAQAELKKLGTEGKLTSEVVFQSVLNSFDKLRAEAAKMPQTIGQSFQLLKNEAIGYVAALNQGSGIGGTLSSTVTLAAKNFDVLAGAVEGLLAYKLSGWALTAGSAMVQQGNAAITASAALATERAAAVASAEADVLKAKASVDKVVATQASVVAAREQAMATLTEANATIEATVAMGAHSAALRANATATQARAAAIAELAVLGQQQARISAAMTAATAAETEATLALTAAKAGASGVAGVLGRALGVLGGPIGLVTTALGVGVAAWQLWGSSAQRAEDDAKRSVEKSTSDIIADLDRQIGKLKERNALAAKGMAPRSASTEVTDAIAQAKKDVDDIVNRRGGYERLNDVARNELLRVKGSQLAQLQFGARDLQEQQDIAQGRTTQNALKDFMKKYRSRQQERDDAIAEFKEQFTGKLSDADLSKGIAQISEKFKDKGSTFDAPKFDLDASLRLTTRQIAAEESLLKDRNAMLDAFYGQNFMTVKDYLAAKGAAQQEAVANELALYDQQIAQLQDFSGKDAKQREQVLAKIQEIQQKKTQAEQQGNQAIALQRITTVADSLRYYEEQVRKVDDTYNRTLENISNSKALGTLGTVDSLQATDGAARIAVAGYEQVKKAVADLKAEYGNTPQIDEFMARLNTGMLRTQVNVDALGRAIQTNLGERFSDAFSSMVTGTESVGGAFSKMATGMLSDLAKLASQKFFTETLLGNGGWLSGAMGSVGGWGGLASMFGFSEGGYTGDGGKYEAAGVVHRGEFVVNADVVRRPGMMGFLSGLNASLPGFSDGGYVGGSSAAPVVAVPAATRGAATPSVVVEQNFYITPGSAQTQTQTAANDPLLQRLAEQMGDRARAEIGAALRPGGLITEWADRGRR</sequence>
<feature type="coiled-coil region" evidence="1">
    <location>
        <begin position="739"/>
        <end position="766"/>
    </location>
</feature>
<dbReference type="EMBL" id="CABPSK010000003">
    <property type="protein sequence ID" value="VVE28155.1"/>
    <property type="molecule type" value="Genomic_DNA"/>
</dbReference>
<reference evidence="3 4" key="1">
    <citation type="submission" date="2019-08" db="EMBL/GenBank/DDBJ databases">
        <authorList>
            <person name="Peeters C."/>
        </authorList>
    </citation>
    <scope>NUCLEOTIDE SEQUENCE [LARGE SCALE GENOMIC DNA]</scope>
    <source>
        <strain evidence="3 4">LMG 31114</strain>
    </source>
</reference>
<name>A0A5E4WYB9_9BURK</name>
<dbReference type="InterPro" id="IPR013491">
    <property type="entry name" value="Tape_meas_N"/>
</dbReference>
<proteinExistence type="predicted"/>
<dbReference type="AlphaFoldDB" id="A0A5E4WYB9"/>
<dbReference type="Proteomes" id="UP000366945">
    <property type="component" value="Unassembled WGS sequence"/>
</dbReference>
<organism evidence="3 4">
    <name type="scientific">Pandoraea pneumonica</name>
    <dbReference type="NCBI Taxonomy" id="2508299"/>
    <lineage>
        <taxon>Bacteria</taxon>
        <taxon>Pseudomonadati</taxon>
        <taxon>Pseudomonadota</taxon>
        <taxon>Betaproteobacteria</taxon>
        <taxon>Burkholderiales</taxon>
        <taxon>Burkholderiaceae</taxon>
        <taxon>Pandoraea</taxon>
    </lineage>
</organism>
<accession>A0A5E4WYB9</accession>
<dbReference type="Pfam" id="PF20155">
    <property type="entry name" value="TMP_3"/>
    <property type="match status" value="1"/>
</dbReference>
<feature type="domain" description="Tape measure protein N-terminal" evidence="2">
    <location>
        <begin position="85"/>
        <end position="276"/>
    </location>
</feature>
<evidence type="ECO:0000313" key="4">
    <source>
        <dbReference type="Proteomes" id="UP000366945"/>
    </source>
</evidence>
<dbReference type="RefSeq" id="WP_150680758.1">
    <property type="nucleotide sequence ID" value="NZ_CABPSK010000003.1"/>
</dbReference>